<dbReference type="AlphaFoldDB" id="A0A091E267"/>
<organism evidence="2 3">
    <name type="scientific">Fukomys damarensis</name>
    <name type="common">Damaraland mole rat</name>
    <name type="synonym">Cryptomys damarensis</name>
    <dbReference type="NCBI Taxonomy" id="885580"/>
    <lineage>
        <taxon>Eukaryota</taxon>
        <taxon>Metazoa</taxon>
        <taxon>Chordata</taxon>
        <taxon>Craniata</taxon>
        <taxon>Vertebrata</taxon>
        <taxon>Euteleostomi</taxon>
        <taxon>Mammalia</taxon>
        <taxon>Eutheria</taxon>
        <taxon>Euarchontoglires</taxon>
        <taxon>Glires</taxon>
        <taxon>Rodentia</taxon>
        <taxon>Hystricomorpha</taxon>
        <taxon>Bathyergidae</taxon>
        <taxon>Fukomys</taxon>
    </lineage>
</organism>
<evidence type="ECO:0000313" key="3">
    <source>
        <dbReference type="Proteomes" id="UP000028990"/>
    </source>
</evidence>
<proteinExistence type="predicted"/>
<keyword evidence="3" id="KW-1185">Reference proteome</keyword>
<accession>A0A091E267</accession>
<evidence type="ECO:0000313" key="2">
    <source>
        <dbReference type="EMBL" id="KFO38474.1"/>
    </source>
</evidence>
<evidence type="ECO:0000256" key="1">
    <source>
        <dbReference type="SAM" id="MobiDB-lite"/>
    </source>
</evidence>
<sequence>MGSKRESGLRFRRRSRPSVPVPATQSPCLASELIAIPCHLLGGPYQVGTGLLGTAVRSTSEPGEHRIRQKGSGALGRTQVNLATFPRFAVLNLPGRHPIPLWSCRRDHTQSCFSGILPLRSLGRLCEACRTDGVEAWFYVLR</sequence>
<gene>
    <name evidence="2" type="ORF">H920_00123</name>
</gene>
<protein>
    <submittedName>
        <fullName evidence="2">Uncharacterized protein</fullName>
    </submittedName>
</protein>
<reference evidence="2 3" key="1">
    <citation type="submission" date="2013-11" db="EMBL/GenBank/DDBJ databases">
        <title>The Damaraland mole rat (Fukomys damarensis) genome and evolution of African mole rats.</title>
        <authorList>
            <person name="Gladyshev V.N."/>
            <person name="Fang X."/>
        </authorList>
    </citation>
    <scope>NUCLEOTIDE SEQUENCE [LARGE SCALE GENOMIC DNA]</scope>
    <source>
        <tissue evidence="2">Liver</tissue>
    </source>
</reference>
<name>A0A091E267_FUKDA</name>
<dbReference type="EMBL" id="KN120510">
    <property type="protein sequence ID" value="KFO38474.1"/>
    <property type="molecule type" value="Genomic_DNA"/>
</dbReference>
<feature type="region of interest" description="Disordered" evidence="1">
    <location>
        <begin position="1"/>
        <end position="23"/>
    </location>
</feature>
<dbReference type="Proteomes" id="UP000028990">
    <property type="component" value="Unassembled WGS sequence"/>
</dbReference>